<dbReference type="PANTHER" id="PTHR11360:SF309">
    <property type="entry name" value="MONOCARBOXYLATE TRANSPORTER 7-LIKE PROTEIN"/>
    <property type="match status" value="1"/>
</dbReference>
<accession>A0ABN8EDT7</accession>
<evidence type="ECO:0000256" key="1">
    <source>
        <dbReference type="SAM" id="Phobius"/>
    </source>
</evidence>
<feature type="transmembrane region" description="Helical" evidence="1">
    <location>
        <begin position="275"/>
        <end position="296"/>
    </location>
</feature>
<dbReference type="SUPFAM" id="SSF103473">
    <property type="entry name" value="MFS general substrate transporter"/>
    <property type="match status" value="1"/>
</dbReference>
<feature type="transmembrane region" description="Helical" evidence="1">
    <location>
        <begin position="177"/>
        <end position="200"/>
    </location>
</feature>
<keyword evidence="1" id="KW-0472">Membrane</keyword>
<feature type="transmembrane region" description="Helical" evidence="1">
    <location>
        <begin position="437"/>
        <end position="462"/>
    </location>
</feature>
<keyword evidence="1" id="KW-1133">Transmembrane helix</keyword>
<gene>
    <name evidence="2" type="ORF">CHILSU_LOCUS8561</name>
</gene>
<dbReference type="Pfam" id="PF07690">
    <property type="entry name" value="MFS_1"/>
    <property type="match status" value="1"/>
</dbReference>
<keyword evidence="1" id="KW-0812">Transmembrane</keyword>
<evidence type="ECO:0000313" key="3">
    <source>
        <dbReference type="Proteomes" id="UP001153292"/>
    </source>
</evidence>
<dbReference type="InterPro" id="IPR036259">
    <property type="entry name" value="MFS_trans_sf"/>
</dbReference>
<feature type="transmembrane region" description="Helical" evidence="1">
    <location>
        <begin position="149"/>
        <end position="171"/>
    </location>
</feature>
<organism evidence="2 3">
    <name type="scientific">Chilo suppressalis</name>
    <name type="common">Asiatic rice borer moth</name>
    <dbReference type="NCBI Taxonomy" id="168631"/>
    <lineage>
        <taxon>Eukaryota</taxon>
        <taxon>Metazoa</taxon>
        <taxon>Ecdysozoa</taxon>
        <taxon>Arthropoda</taxon>
        <taxon>Hexapoda</taxon>
        <taxon>Insecta</taxon>
        <taxon>Pterygota</taxon>
        <taxon>Neoptera</taxon>
        <taxon>Endopterygota</taxon>
        <taxon>Lepidoptera</taxon>
        <taxon>Glossata</taxon>
        <taxon>Ditrysia</taxon>
        <taxon>Pyraloidea</taxon>
        <taxon>Crambidae</taxon>
        <taxon>Crambinae</taxon>
        <taxon>Chilo</taxon>
    </lineage>
</organism>
<reference evidence="2" key="1">
    <citation type="submission" date="2021-12" db="EMBL/GenBank/DDBJ databases">
        <authorList>
            <person name="King R."/>
        </authorList>
    </citation>
    <scope>NUCLEOTIDE SEQUENCE</scope>
</reference>
<feature type="transmembrane region" description="Helical" evidence="1">
    <location>
        <begin position="116"/>
        <end position="137"/>
    </location>
</feature>
<dbReference type="InterPro" id="IPR050327">
    <property type="entry name" value="Proton-linked_MCT"/>
</dbReference>
<feature type="transmembrane region" description="Helical" evidence="1">
    <location>
        <begin position="372"/>
        <end position="391"/>
    </location>
</feature>
<evidence type="ECO:0008006" key="4">
    <source>
        <dbReference type="Google" id="ProtNLM"/>
    </source>
</evidence>
<feature type="transmembrane region" description="Helical" evidence="1">
    <location>
        <begin position="92"/>
        <end position="110"/>
    </location>
</feature>
<feature type="transmembrane region" description="Helical" evidence="1">
    <location>
        <begin position="22"/>
        <end position="45"/>
    </location>
</feature>
<keyword evidence="3" id="KW-1185">Reference proteome</keyword>
<feature type="transmembrane region" description="Helical" evidence="1">
    <location>
        <begin position="403"/>
        <end position="425"/>
    </location>
</feature>
<feature type="transmembrane region" description="Helical" evidence="1">
    <location>
        <begin position="316"/>
        <end position="337"/>
    </location>
</feature>
<dbReference type="Proteomes" id="UP001153292">
    <property type="component" value="Chromosome 4"/>
</dbReference>
<dbReference type="InterPro" id="IPR011701">
    <property type="entry name" value="MFS"/>
</dbReference>
<name>A0ABN8EDT7_CHISP</name>
<dbReference type="PANTHER" id="PTHR11360">
    <property type="entry name" value="MONOCARBOXYLATE TRANSPORTER"/>
    <property type="match status" value="1"/>
</dbReference>
<dbReference type="Gene3D" id="1.20.1250.20">
    <property type="entry name" value="MFS general substrate transporter like domains"/>
    <property type="match status" value="2"/>
</dbReference>
<evidence type="ECO:0000313" key="2">
    <source>
        <dbReference type="EMBL" id="CAH0690543.1"/>
    </source>
</evidence>
<feature type="transmembrane region" description="Helical" evidence="1">
    <location>
        <begin position="65"/>
        <end position="85"/>
    </location>
</feature>
<feature type="transmembrane region" description="Helical" evidence="1">
    <location>
        <begin position="349"/>
        <end position="366"/>
    </location>
</feature>
<protein>
    <recommendedName>
        <fullName evidence="4">Major facilitator superfamily (MFS) profile domain-containing protein</fullName>
    </recommendedName>
</protein>
<dbReference type="EMBL" id="OU963897">
    <property type="protein sequence ID" value="CAH0690543.1"/>
    <property type="molecule type" value="Genomic_DNA"/>
</dbReference>
<proteinExistence type="predicted"/>
<sequence>MTSVEGVVLKNKKYELVPPDGGWGYMIVLASVIIFIATISFLPFFGLLYNDFLKEIGVSSTEVTVVNGVCALCLSIGGFLTSPLLKVMNFRTLAIVGAIVFNIGSFLLLFCKSILPFIICMGIFQATGMGLLYNLSFTILNDYFVQRRLFAFCTSQTLTAIFGMFAPQLILSSLDEYGYRGTLLLVLAIGLQTFVGVALFQPVAWHMKKVKLPTVEEVEARLLKENIDSNTPMVKLKDLAETDEEQSTIKSDIDNNDAKKSGFMKVLKDLFDVPTLKLVVTSVTSWAVGITMFADFTFTMMMPQALYAAQWYDKNVATAMSIVGFGDLAARIAFVCLSNILHKIGNAELYIIGLFISSVAKLGMMFSKNITIVYVFVAGVGVGRCFLSMLLPMVFGDLCPEKFSAVMGIGLVFMGLIALAFGPLVGLIRDFTDSYVITFHILIGVNIVCMIVWSAQLVHCAMRRRRASKK</sequence>